<keyword evidence="1" id="KW-0812">Transmembrane</keyword>
<sequence>MMPTNVEPLANSRKRRVLAWARQSALVFGMLILILAALLLLAAMLFEYDPDGQQVKAWLEASRYGLFVWRLMLYAGTAWMWMTIRARLLRSTPRQTVLKIERLLLLFVVFSECLAWRTV</sequence>
<name>A0A5B8HQQ1_9GAMM</name>
<dbReference type="KEGG" id="dic:Dpoa569_0002899"/>
<keyword evidence="3" id="KW-1185">Reference proteome</keyword>
<organism evidence="2 3">
    <name type="scientific">Dickeya poaceiphila</name>
    <dbReference type="NCBI Taxonomy" id="568768"/>
    <lineage>
        <taxon>Bacteria</taxon>
        <taxon>Pseudomonadati</taxon>
        <taxon>Pseudomonadota</taxon>
        <taxon>Gammaproteobacteria</taxon>
        <taxon>Enterobacterales</taxon>
        <taxon>Pectobacteriaceae</taxon>
        <taxon>Dickeya</taxon>
    </lineage>
</organism>
<evidence type="ECO:0000313" key="2">
    <source>
        <dbReference type="EMBL" id="QDX30949.1"/>
    </source>
</evidence>
<protein>
    <submittedName>
        <fullName evidence="2">Uncharacterized protein</fullName>
    </submittedName>
</protein>
<proteinExistence type="predicted"/>
<feature type="transmembrane region" description="Helical" evidence="1">
    <location>
        <begin position="25"/>
        <end position="46"/>
    </location>
</feature>
<feature type="transmembrane region" description="Helical" evidence="1">
    <location>
        <begin position="66"/>
        <end position="88"/>
    </location>
</feature>
<dbReference type="OrthoDB" id="6506935at2"/>
<dbReference type="Proteomes" id="UP000320591">
    <property type="component" value="Chromosome"/>
</dbReference>
<dbReference type="STRING" id="568768.GCA_000406125_00951"/>
<keyword evidence="1" id="KW-1133">Transmembrane helix</keyword>
<dbReference type="AlphaFoldDB" id="A0A5B8HQQ1"/>
<evidence type="ECO:0000313" key="3">
    <source>
        <dbReference type="Proteomes" id="UP000320591"/>
    </source>
</evidence>
<keyword evidence="1" id="KW-0472">Membrane</keyword>
<dbReference type="RefSeq" id="WP_128569686.1">
    <property type="nucleotide sequence ID" value="NZ_CM001975.1"/>
</dbReference>
<reference evidence="2 3" key="1">
    <citation type="journal article" date="2019" name="Environ. Microbiol.">
        <title>The phytopathogenic nature of Dickeya aquatica 174/2 and the dynamic early evolution of Dickeya pathogenicity.</title>
        <authorList>
            <person name="Duprey A."/>
            <person name="Taib N."/>
            <person name="Leonard S."/>
            <person name="Garin T."/>
            <person name="Flandrois J.P."/>
            <person name="Nasser W."/>
            <person name="Brochier-Armanet C."/>
            <person name="Reverchon S."/>
        </authorList>
    </citation>
    <scope>NUCLEOTIDE SEQUENCE [LARGE SCALE GENOMIC DNA]</scope>
    <source>
        <strain evidence="2 3">NCPPB 569</strain>
    </source>
</reference>
<gene>
    <name evidence="2" type="ORF">Dpoa569_0002899</name>
</gene>
<dbReference type="EMBL" id="CP042220">
    <property type="protein sequence ID" value="QDX30949.1"/>
    <property type="molecule type" value="Genomic_DNA"/>
</dbReference>
<accession>A0A5B8HQQ1</accession>
<evidence type="ECO:0000256" key="1">
    <source>
        <dbReference type="SAM" id="Phobius"/>
    </source>
</evidence>